<dbReference type="Gene3D" id="2.150.10.10">
    <property type="entry name" value="Serralysin-like metalloprotease, C-terminal"/>
    <property type="match status" value="3"/>
</dbReference>
<dbReference type="GO" id="GO:0005576">
    <property type="term" value="C:extracellular region"/>
    <property type="evidence" value="ECO:0007669"/>
    <property type="project" value="UniProtKB-SubCell"/>
</dbReference>
<comment type="subcellular location">
    <subcellularLocation>
        <location evidence="1">Secreted</location>
    </subcellularLocation>
</comment>
<keyword evidence="2" id="KW-0964">Secreted</keyword>
<dbReference type="Proteomes" id="UP000218934">
    <property type="component" value="Unassembled WGS sequence"/>
</dbReference>
<dbReference type="KEGG" id="rdi:CMV14_06250"/>
<dbReference type="SUPFAM" id="SSF51120">
    <property type="entry name" value="beta-Roll"/>
    <property type="match status" value="2"/>
</dbReference>
<proteinExistence type="predicted"/>
<dbReference type="InterPro" id="IPR001343">
    <property type="entry name" value="Hemolysn_Ca-bd"/>
</dbReference>
<feature type="region of interest" description="Disordered" evidence="3">
    <location>
        <begin position="203"/>
        <end position="234"/>
    </location>
</feature>
<evidence type="ECO:0000313" key="4">
    <source>
        <dbReference type="EMBL" id="PCE40236.1"/>
    </source>
</evidence>
<accession>A0A2A4FRB6</accession>
<evidence type="ECO:0000256" key="3">
    <source>
        <dbReference type="SAM" id="MobiDB-lite"/>
    </source>
</evidence>
<dbReference type="PANTHER" id="PTHR38340:SF1">
    <property type="entry name" value="S-LAYER PROTEIN"/>
    <property type="match status" value="1"/>
</dbReference>
<evidence type="ECO:0000256" key="2">
    <source>
        <dbReference type="ARBA" id="ARBA00022525"/>
    </source>
</evidence>
<protein>
    <submittedName>
        <fullName evidence="4">Hemolysin-type calcium-binding protein</fullName>
    </submittedName>
</protein>
<keyword evidence="5" id="KW-1185">Reference proteome</keyword>
<comment type="caution">
    <text evidence="4">The sequence shown here is derived from an EMBL/GenBank/DDBJ whole genome shotgun (WGS) entry which is preliminary data.</text>
</comment>
<dbReference type="Pfam" id="PF00353">
    <property type="entry name" value="HemolysinCabind"/>
    <property type="match status" value="5"/>
</dbReference>
<dbReference type="EMBL" id="NWUF01000032">
    <property type="protein sequence ID" value="PCE40236.1"/>
    <property type="molecule type" value="Genomic_DNA"/>
</dbReference>
<dbReference type="PRINTS" id="PR00313">
    <property type="entry name" value="CABNDNGRPT"/>
</dbReference>
<dbReference type="InterPro" id="IPR050557">
    <property type="entry name" value="RTX_toxin/Mannuronan_C5-epim"/>
</dbReference>
<dbReference type="PROSITE" id="PS00330">
    <property type="entry name" value="HEMOLYSIN_CALCIUM"/>
    <property type="match status" value="3"/>
</dbReference>
<evidence type="ECO:0000313" key="5">
    <source>
        <dbReference type="Proteomes" id="UP000218934"/>
    </source>
</evidence>
<dbReference type="InterPro" id="IPR018511">
    <property type="entry name" value="Hemolysin-typ_Ca-bd_CS"/>
</dbReference>
<gene>
    <name evidence="4" type="ORF">COO09_21420</name>
</gene>
<sequence>MTQAQANAFAGTDILAFATTTANASSLTVAIGATTDQLQTITLTVGTKSLVFSSAALSTASDAGNLVFNDGSSLILGTNGADTTLTGNGTAGDTVYLFAGNDVYTGTAGPSTIFAAAGNDTVTAGAGASNLIGGSGGDSLTGGAGNDHIYGQSAAGGTDGVDTILGGAGSDYINGNMGDDTIDGGAGSDRILGGADNDSIAGSAGNDSFNGNLGNDTIDGGADNDSIRGGQGNDSLTGGADSDFLIGDLGTDTLAGGTGTDFVTGGEGNDVFSFAATEATIAAAVNGVTSYDTVNDYVDGQDLFRLAAGTVGTAAGDVLLQASGASFTTVSAATVYAQQLLDAHAGNTDLAVVNVGGDTYLFYNDAAGATINSIIKVQGVTDVSLFTIADFAG</sequence>
<organism evidence="4 5">
    <name type="scientific">Rhizorhabdus dicambivorans</name>
    <dbReference type="NCBI Taxonomy" id="1850238"/>
    <lineage>
        <taxon>Bacteria</taxon>
        <taxon>Pseudomonadati</taxon>
        <taxon>Pseudomonadota</taxon>
        <taxon>Alphaproteobacteria</taxon>
        <taxon>Sphingomonadales</taxon>
        <taxon>Sphingomonadaceae</taxon>
        <taxon>Rhizorhabdus</taxon>
    </lineage>
</organism>
<dbReference type="InterPro" id="IPR011049">
    <property type="entry name" value="Serralysin-like_metalloprot_C"/>
</dbReference>
<evidence type="ECO:0000256" key="1">
    <source>
        <dbReference type="ARBA" id="ARBA00004613"/>
    </source>
</evidence>
<name>A0A2A4FRB6_9SPHN</name>
<dbReference type="PANTHER" id="PTHR38340">
    <property type="entry name" value="S-LAYER PROTEIN"/>
    <property type="match status" value="1"/>
</dbReference>
<dbReference type="AlphaFoldDB" id="A0A2A4FRB6"/>
<dbReference type="GO" id="GO:0005509">
    <property type="term" value="F:calcium ion binding"/>
    <property type="evidence" value="ECO:0007669"/>
    <property type="project" value="InterPro"/>
</dbReference>
<reference evidence="4 5" key="1">
    <citation type="submission" date="2017-09" db="EMBL/GenBank/DDBJ databases">
        <title>The Catabolism of 3,6-Dichlorosalicylic acid is Initiated by the Cytochrome P450 Monooxygenase DsmABC in Rhizorhabdus dicambivorans Ndbn-20.</title>
        <authorList>
            <person name="Na L."/>
        </authorList>
    </citation>
    <scope>NUCLEOTIDE SEQUENCE [LARGE SCALE GENOMIC DNA]</scope>
    <source>
        <strain evidence="4 5">Ndbn-20m</strain>
    </source>
</reference>
<feature type="compositionally biased region" description="Polar residues" evidence="3">
    <location>
        <begin position="205"/>
        <end position="215"/>
    </location>
</feature>